<reference evidence="1 2" key="1">
    <citation type="submission" date="2019-08" db="EMBL/GenBank/DDBJ databases">
        <title>Hyperibacter terrae gen. nov., sp. nov. and Hyperibacter viscosus sp. nov., two new members in the family Rhodospirillaceae isolated from the rhizosphere of Hypericum perforatum.</title>
        <authorList>
            <person name="Noviana Z."/>
        </authorList>
    </citation>
    <scope>NUCLEOTIDE SEQUENCE [LARGE SCALE GENOMIC DNA]</scope>
    <source>
        <strain evidence="1 2">R5959</strain>
    </source>
</reference>
<dbReference type="Proteomes" id="UP000325797">
    <property type="component" value="Chromosome"/>
</dbReference>
<keyword evidence="2" id="KW-1185">Reference proteome</keyword>
<organism evidence="1 2">
    <name type="scientific">Hypericibacter adhaerens</name>
    <dbReference type="NCBI Taxonomy" id="2602016"/>
    <lineage>
        <taxon>Bacteria</taxon>
        <taxon>Pseudomonadati</taxon>
        <taxon>Pseudomonadota</taxon>
        <taxon>Alphaproteobacteria</taxon>
        <taxon>Rhodospirillales</taxon>
        <taxon>Dongiaceae</taxon>
        <taxon>Hypericibacter</taxon>
    </lineage>
</organism>
<dbReference type="KEGG" id="hadh:FRZ61_49030"/>
<name>A0A5J6N7W8_9PROT</name>
<dbReference type="AlphaFoldDB" id="A0A5J6N7W8"/>
<evidence type="ECO:0000313" key="2">
    <source>
        <dbReference type="Proteomes" id="UP000325797"/>
    </source>
</evidence>
<dbReference type="RefSeq" id="WP_325553052.1">
    <property type="nucleotide sequence ID" value="NZ_DASZSC010000069.1"/>
</dbReference>
<accession>A0A5J6N7W8</accession>
<sequence>MKPADVDKLYGSALQKVEPPIEFGSSEASRVWRDLEFAGFTWRVLFQFDSKSHGLVQVMLQRSRLPNAPKAYEAALAALQSRYGPPDLVCGSPQGGASASAQARERVWRLPTSSIHLVFLDIGGGELQYNVFDWPPAPSEGAWPQRFHGRGNYPQRLLIRYHPTARNDLFLPGCGR</sequence>
<proteinExistence type="predicted"/>
<evidence type="ECO:0000313" key="1">
    <source>
        <dbReference type="EMBL" id="QEX24960.1"/>
    </source>
</evidence>
<gene>
    <name evidence="1" type="ORF">FRZ61_49030</name>
</gene>
<dbReference type="EMBL" id="CP042582">
    <property type="protein sequence ID" value="QEX24960.1"/>
    <property type="molecule type" value="Genomic_DNA"/>
</dbReference>
<protein>
    <submittedName>
        <fullName evidence="1">Uncharacterized protein</fullName>
    </submittedName>
</protein>